<gene>
    <name evidence="3" type="ORF">Tci_009438</name>
</gene>
<feature type="region of interest" description="Disordered" evidence="2">
    <location>
        <begin position="530"/>
        <end position="559"/>
    </location>
</feature>
<protein>
    <submittedName>
        <fullName evidence="3">Uncharacterized protein</fullName>
    </submittedName>
</protein>
<feature type="region of interest" description="Disordered" evidence="2">
    <location>
        <begin position="91"/>
        <end position="114"/>
    </location>
</feature>
<feature type="compositionally biased region" description="Polar residues" evidence="2">
    <location>
        <begin position="541"/>
        <end position="553"/>
    </location>
</feature>
<feature type="compositionally biased region" description="Basic and acidic residues" evidence="2">
    <location>
        <begin position="674"/>
        <end position="684"/>
    </location>
</feature>
<keyword evidence="1" id="KW-0175">Coiled coil</keyword>
<comment type="caution">
    <text evidence="3">The sequence shown here is derived from an EMBL/GenBank/DDBJ whole genome shotgun (WGS) entry which is preliminary data.</text>
</comment>
<dbReference type="EMBL" id="BKCJ010000932">
    <property type="protein sequence ID" value="GEU37460.1"/>
    <property type="molecule type" value="Genomic_DNA"/>
</dbReference>
<dbReference type="AlphaFoldDB" id="A0A6L2JKZ6"/>
<name>A0A6L2JKZ6_TANCI</name>
<evidence type="ECO:0000313" key="3">
    <source>
        <dbReference type="EMBL" id="GEU37460.1"/>
    </source>
</evidence>
<sequence>MHKAFPLPGESFHWQYKFPLPVKVVPTARRLEMPLPGVYTAIEEMMKKLPSSALPTIADEPASPVRDVSEREDCPTESGFIVDQDRATFAKSSTLPYDSEPRVTSPAADEGRRSINEGEAAAERISNNSEDITRVLTSMDAATVLAGGIDVPTGSSSIPTAGPLATVISIGSEVGPTASPIVGPTASPIVTSYSRRKWKEVMVESDTPKKQRLQEQIDAQVTRDLEEQQEREDMRMNEQITRDAEVARIHAEEELQGMIDRLDKSNETIAKYLQEYQDFASELPLEKRIELISDLVKYQENYSKVEDFIPIGSKEEAERLVPVEDVYVQALQVKHPIIDWKVHTERQRSYWMIIRLGGSSACYQFFIDLLKQLDREDLNQLWALVNEYLSIRPATSEKEMELWVELKRLYEPDPEDQLWTQTQNFMHAPVEWKLYNLSRVHHVTAKDKEIFMLVEKDYPLRKEHNTDFHQIVDFLEASHIRHLKLNDEEGISSLPDAELFENLSLMGYNILLNQRTVPLFASMIVTQGEGLANPTEPHHTPSPQEHQSPQSDYLPQYDSPPLLHQTIIPELIPHDLQAPTETLTPRRLTKRAIQIAKSKALSPVVDEHASLLRDDRHREAFLIVSSLDAGKDGENITKTPAMSHESSPRVPSLDADDGNQDIEISRLKARVKSLKDKESKREEPIQEDDPITGGIIDIGEELGADKSTAKGSNDTEEMVNVLSSMDAVNILSSGGTTFSTTNVSLADVFPTAGVPTVSGSFPNVAREMEEEFARENQRLSEQASNEVIAKHLSEYAQAKADLSVGEKIELISELVTYQDYLAEILKYQAQQSKPSSKKEQRRFYMSVLKSHAGWNTKHFRGMTLEQIKEKFIPVWKLLLDFIPMSSKKESEKVLRPGIKLDQGSLKRVKISHTSRSEPL</sequence>
<evidence type="ECO:0000256" key="2">
    <source>
        <dbReference type="SAM" id="MobiDB-lite"/>
    </source>
</evidence>
<proteinExistence type="predicted"/>
<organism evidence="3">
    <name type="scientific">Tanacetum cinerariifolium</name>
    <name type="common">Dalmatian daisy</name>
    <name type="synonym">Chrysanthemum cinerariifolium</name>
    <dbReference type="NCBI Taxonomy" id="118510"/>
    <lineage>
        <taxon>Eukaryota</taxon>
        <taxon>Viridiplantae</taxon>
        <taxon>Streptophyta</taxon>
        <taxon>Embryophyta</taxon>
        <taxon>Tracheophyta</taxon>
        <taxon>Spermatophyta</taxon>
        <taxon>Magnoliopsida</taxon>
        <taxon>eudicotyledons</taxon>
        <taxon>Gunneridae</taxon>
        <taxon>Pentapetalae</taxon>
        <taxon>asterids</taxon>
        <taxon>campanulids</taxon>
        <taxon>Asterales</taxon>
        <taxon>Asteraceae</taxon>
        <taxon>Asteroideae</taxon>
        <taxon>Anthemideae</taxon>
        <taxon>Anthemidinae</taxon>
        <taxon>Tanacetum</taxon>
    </lineage>
</organism>
<feature type="region of interest" description="Disordered" evidence="2">
    <location>
        <begin position="631"/>
        <end position="658"/>
    </location>
</feature>
<evidence type="ECO:0000256" key="1">
    <source>
        <dbReference type="SAM" id="Coils"/>
    </source>
</evidence>
<reference evidence="3" key="1">
    <citation type="journal article" date="2019" name="Sci. Rep.">
        <title>Draft genome of Tanacetum cinerariifolium, the natural source of mosquito coil.</title>
        <authorList>
            <person name="Yamashiro T."/>
            <person name="Shiraishi A."/>
            <person name="Satake H."/>
            <person name="Nakayama K."/>
        </authorList>
    </citation>
    <scope>NUCLEOTIDE SEQUENCE</scope>
</reference>
<accession>A0A6L2JKZ6</accession>
<feature type="coiled-coil region" evidence="1">
    <location>
        <begin position="255"/>
        <end position="282"/>
    </location>
</feature>
<feature type="region of interest" description="Disordered" evidence="2">
    <location>
        <begin position="674"/>
        <end position="694"/>
    </location>
</feature>